<dbReference type="EC" id="2.7.7.7" evidence="3"/>
<dbReference type="Pfam" id="PF02811">
    <property type="entry name" value="PHP"/>
    <property type="match status" value="1"/>
</dbReference>
<keyword evidence="5 13" id="KW-0808">Transferase</keyword>
<comment type="subunit">
    <text evidence="10">DNA polymerase III contains a core (composed of alpha, epsilon and theta chains) that associates with a tau subunit. This core dimerizes to form the POLIII' complex. PolIII' associates with the gamma complex (composed of gamma, delta, delta', psi and chi chains) and with the beta chain to form the complete DNA polymerase III complex.</text>
</comment>
<comment type="function">
    <text evidence="9">DNA polymerase III is a complex, multichain enzyme responsible for most of the replicative synthesis in bacteria. This DNA polymerase also exhibits 3' to 5' exonuclease activity. The alpha chain is the DNA polymerase.</text>
</comment>
<comment type="similarity">
    <text evidence="2">Belongs to the DNA polymerase type-C family. DnaE subfamily.</text>
</comment>
<keyword evidence="8" id="KW-0239">DNA-directed DNA polymerase</keyword>
<evidence type="ECO:0000256" key="7">
    <source>
        <dbReference type="ARBA" id="ARBA00022705"/>
    </source>
</evidence>
<evidence type="ECO:0000259" key="12">
    <source>
        <dbReference type="SMART" id="SM00481"/>
    </source>
</evidence>
<evidence type="ECO:0000313" key="14">
    <source>
        <dbReference type="Proteomes" id="UP001597192"/>
    </source>
</evidence>
<dbReference type="Gene3D" id="1.10.150.870">
    <property type="match status" value="1"/>
</dbReference>
<dbReference type="CDD" id="cd07431">
    <property type="entry name" value="PHP_PolIIIA"/>
    <property type="match status" value="1"/>
</dbReference>
<dbReference type="PANTHER" id="PTHR32294">
    <property type="entry name" value="DNA POLYMERASE III SUBUNIT ALPHA"/>
    <property type="match status" value="1"/>
</dbReference>
<keyword evidence="14" id="KW-1185">Reference proteome</keyword>
<dbReference type="InterPro" id="IPR040982">
    <property type="entry name" value="DNA_pol3_finger"/>
</dbReference>
<dbReference type="RefSeq" id="WP_125696848.1">
    <property type="nucleotide sequence ID" value="NZ_JBHTOG010000059.1"/>
</dbReference>
<dbReference type="InterPro" id="IPR004365">
    <property type="entry name" value="NA-bd_OB_tRNA"/>
</dbReference>
<dbReference type="Pfam" id="PF14579">
    <property type="entry name" value="HHH_6"/>
    <property type="match status" value="1"/>
</dbReference>
<gene>
    <name evidence="13" type="ORF">ACFQ47_10805</name>
</gene>
<comment type="subcellular location">
    <subcellularLocation>
        <location evidence="1">Cytoplasm</location>
    </subcellularLocation>
</comment>
<evidence type="ECO:0000256" key="3">
    <source>
        <dbReference type="ARBA" id="ARBA00012417"/>
    </source>
</evidence>
<accession>A0ABW4CQT7</accession>
<keyword evidence="6 13" id="KW-0548">Nucleotidyltransferase</keyword>
<comment type="catalytic activity">
    <reaction evidence="11">
        <text>DNA(n) + a 2'-deoxyribonucleoside 5'-triphosphate = DNA(n+1) + diphosphate</text>
        <dbReference type="Rhea" id="RHEA:22508"/>
        <dbReference type="Rhea" id="RHEA-COMP:17339"/>
        <dbReference type="Rhea" id="RHEA-COMP:17340"/>
        <dbReference type="ChEBI" id="CHEBI:33019"/>
        <dbReference type="ChEBI" id="CHEBI:61560"/>
        <dbReference type="ChEBI" id="CHEBI:173112"/>
        <dbReference type="EC" id="2.7.7.7"/>
    </reaction>
</comment>
<evidence type="ECO:0000313" key="13">
    <source>
        <dbReference type="EMBL" id="MFD1433152.1"/>
    </source>
</evidence>
<dbReference type="Pfam" id="PF17657">
    <property type="entry name" value="DNA_pol3_finger"/>
    <property type="match status" value="1"/>
</dbReference>
<dbReference type="Pfam" id="PF07733">
    <property type="entry name" value="DNA_pol3_alpha"/>
    <property type="match status" value="1"/>
</dbReference>
<dbReference type="InterPro" id="IPR004013">
    <property type="entry name" value="PHP_dom"/>
</dbReference>
<protein>
    <recommendedName>
        <fullName evidence="4">DNA polymerase III subunit alpha</fullName>
        <ecNumber evidence="3">2.7.7.7</ecNumber>
    </recommendedName>
</protein>
<comment type="caution">
    <text evidence="13">The sequence shown here is derived from an EMBL/GenBank/DDBJ whole genome shotgun (WGS) entry which is preliminary data.</text>
</comment>
<dbReference type="InterPro" id="IPR041931">
    <property type="entry name" value="DNA_pol3_alpha_thumb_dom"/>
</dbReference>
<evidence type="ECO:0000256" key="10">
    <source>
        <dbReference type="ARBA" id="ARBA00026073"/>
    </source>
</evidence>
<dbReference type="Gene3D" id="1.10.10.1600">
    <property type="entry name" value="Bacterial DNA polymerase III alpha subunit, thumb domain"/>
    <property type="match status" value="1"/>
</dbReference>
<dbReference type="InterPro" id="IPR029460">
    <property type="entry name" value="DNAPol_HHH"/>
</dbReference>
<proteinExistence type="inferred from homology"/>
<dbReference type="SMART" id="SM00481">
    <property type="entry name" value="POLIIIAc"/>
    <property type="match status" value="1"/>
</dbReference>
<dbReference type="PANTHER" id="PTHR32294:SF0">
    <property type="entry name" value="DNA POLYMERASE III SUBUNIT ALPHA"/>
    <property type="match status" value="1"/>
</dbReference>
<dbReference type="InterPro" id="IPR011708">
    <property type="entry name" value="DNA_pol3_alpha_NTPase_dom"/>
</dbReference>
<evidence type="ECO:0000256" key="11">
    <source>
        <dbReference type="ARBA" id="ARBA00049244"/>
    </source>
</evidence>
<dbReference type="CDD" id="cd04485">
    <property type="entry name" value="DnaE_OBF"/>
    <property type="match status" value="1"/>
</dbReference>
<dbReference type="InterPro" id="IPR016195">
    <property type="entry name" value="Pol/histidinol_Pase-like"/>
</dbReference>
<evidence type="ECO:0000256" key="6">
    <source>
        <dbReference type="ARBA" id="ARBA00022695"/>
    </source>
</evidence>
<evidence type="ECO:0000256" key="4">
    <source>
        <dbReference type="ARBA" id="ARBA00019114"/>
    </source>
</evidence>
<feature type="domain" description="Polymerase/histidinol phosphatase N-terminal" evidence="12">
    <location>
        <begin position="4"/>
        <end position="71"/>
    </location>
</feature>
<evidence type="ECO:0000256" key="9">
    <source>
        <dbReference type="ARBA" id="ARBA00025611"/>
    </source>
</evidence>
<dbReference type="SUPFAM" id="SSF89550">
    <property type="entry name" value="PHP domain-like"/>
    <property type="match status" value="1"/>
</dbReference>
<organism evidence="13 14">
    <name type="scientific">Lacticaseibacillus yichunensis</name>
    <dbReference type="NCBI Taxonomy" id="2486015"/>
    <lineage>
        <taxon>Bacteria</taxon>
        <taxon>Bacillati</taxon>
        <taxon>Bacillota</taxon>
        <taxon>Bacilli</taxon>
        <taxon>Lactobacillales</taxon>
        <taxon>Lactobacillaceae</taxon>
        <taxon>Lacticaseibacillus</taxon>
    </lineage>
</organism>
<sequence length="1108" mass="120585">MTFTQLQVISSYSLLKSPLTVAQLVQTAKARGYDAIALTDLNVVYGIVEFYKAATKAGIKPLLGLHVALETGDCLLIAETTAGYHQLLKVSSAIKLADHALTIPELPLFSGLAAILPGAALLTQNDAQSQQVPAEAKVAAIADRQPADFYLGVTAADLTTALPAFAQSHDMPLIALGNVAYLDPQDAFLKKVLEAIDDNTLLNQHDPTLMDAGPDWLPKPDVAAKPFVDAGFDSALASQAALVAKIDAEIVFRQPQLPHFATPDGEPSKAYLTTLAETGLANRFAGQAVPQAYQKRLAYELGVIDQMGFADYFLVVWDVIHHAHEVGIMTGPGRGSAAGSLVSYALAITEVDPLQYDLLFERFLNPNRKNMPDIDLDIPDDRRAELIQYVHDRYGDDHMAQIITFGTFGAKQALRDVGRVMGLSQGDLSNWSKAVPSDLHITLADAVKKSLPLRNLITDRPENQRLFNIAVALEGLPRHDSTHAAGIVLAQEPLTDTVALQTGSDNIAQTQVAKDDVEALGLLKIDFLGLRNLSILAEASKLVARLTSKSFDPKQIPLDDPQTLALFARGDTNGVFQFESAGIQAVLKQMQVSQFEDVVAVNALYRPGPKDYINEFIARKRGDKPVVYPVAALEPILHSTYGVLVYQEQVMQVASAMAGFSLAEADTLRRAVSHKEQATLDAQRAKFVAGSQNKGYDAQTAETVFDYIDKFGDYGFNRSHAVAYSMVACWLAFIKVHYPTAFFTAVMNTSFNNTPKLRLYVQELKRRKQPVLGPDINASQRFFTLQADGAIRFGLLNVKGVRNDFASAVLSARQSGAFASLRQLLQRLDVKWQKQEMLMPLIEAGAFDSLESNRAALAAGLDELIDSVRLAGNDVALFAVLQPKPVAIADWSEGERIERQADVLGVYLSGHPVDRYVAQLGGFHHITPVVQLVEDSKVEVVLVVRRIKRIRTKKGQEMAFIDGQDATGATSVTVFPNQFQGVADLAPDSVILVSGRTEMRNDNLQLIADSVVSGEAAVAALPAGQLFLQLPGNVTQAAQRDLLKVLRDHRGSIPVITVNAASKESVMLARTYWVQVDDDLLGQIRAQLGEKNVVYRSNKQKSATNVKS</sequence>
<evidence type="ECO:0000256" key="5">
    <source>
        <dbReference type="ARBA" id="ARBA00022679"/>
    </source>
</evidence>
<dbReference type="Proteomes" id="UP001597192">
    <property type="component" value="Unassembled WGS sequence"/>
</dbReference>
<keyword evidence="7" id="KW-0235">DNA replication</keyword>
<dbReference type="GO" id="GO:0003887">
    <property type="term" value="F:DNA-directed DNA polymerase activity"/>
    <property type="evidence" value="ECO:0007669"/>
    <property type="project" value="UniProtKB-EC"/>
</dbReference>
<dbReference type="Pfam" id="PF01336">
    <property type="entry name" value="tRNA_anti-codon"/>
    <property type="match status" value="1"/>
</dbReference>
<dbReference type="InterPro" id="IPR004805">
    <property type="entry name" value="DnaE2/DnaE/PolC"/>
</dbReference>
<dbReference type="EMBL" id="JBHTOG010000059">
    <property type="protein sequence ID" value="MFD1433152.1"/>
    <property type="molecule type" value="Genomic_DNA"/>
</dbReference>
<reference evidence="14" key="1">
    <citation type="journal article" date="2019" name="Int. J. Syst. Evol. Microbiol.">
        <title>The Global Catalogue of Microorganisms (GCM) 10K type strain sequencing project: providing services to taxonomists for standard genome sequencing and annotation.</title>
        <authorList>
            <consortium name="The Broad Institute Genomics Platform"/>
            <consortium name="The Broad Institute Genome Sequencing Center for Infectious Disease"/>
            <person name="Wu L."/>
            <person name="Ma J."/>
        </authorList>
    </citation>
    <scope>NUCLEOTIDE SEQUENCE [LARGE SCALE GENOMIC DNA]</scope>
    <source>
        <strain evidence="14">CCM 8947</strain>
    </source>
</reference>
<dbReference type="InterPro" id="IPR003141">
    <property type="entry name" value="Pol/His_phosphatase_N"/>
</dbReference>
<evidence type="ECO:0000256" key="2">
    <source>
        <dbReference type="ARBA" id="ARBA00009496"/>
    </source>
</evidence>
<dbReference type="NCBIfam" id="TIGR00594">
    <property type="entry name" value="polc"/>
    <property type="match status" value="1"/>
</dbReference>
<name>A0ABW4CQT7_9LACO</name>
<evidence type="ECO:0000256" key="1">
    <source>
        <dbReference type="ARBA" id="ARBA00004496"/>
    </source>
</evidence>
<dbReference type="Gene3D" id="3.20.20.140">
    <property type="entry name" value="Metal-dependent hydrolases"/>
    <property type="match status" value="1"/>
</dbReference>
<evidence type="ECO:0000256" key="8">
    <source>
        <dbReference type="ARBA" id="ARBA00022932"/>
    </source>
</evidence>